<accession>A0A8H4KLU1</accession>
<gene>
    <name evidence="1" type="ORF">F53441_4730</name>
</gene>
<dbReference type="OrthoDB" id="3852249at2759"/>
<protein>
    <submittedName>
        <fullName evidence="1">Uncharacterized protein</fullName>
    </submittedName>
</protein>
<dbReference type="InterPro" id="IPR046486">
    <property type="entry name" value="DUF6579"/>
</dbReference>
<dbReference type="Proteomes" id="UP000605986">
    <property type="component" value="Unassembled WGS sequence"/>
</dbReference>
<dbReference type="EMBL" id="JAADJG010000186">
    <property type="protein sequence ID" value="KAF4452450.1"/>
    <property type="molecule type" value="Genomic_DNA"/>
</dbReference>
<reference evidence="1" key="1">
    <citation type="submission" date="2020-01" db="EMBL/GenBank/DDBJ databases">
        <title>Identification and distribution of gene clusters putatively required for synthesis of sphingolipid metabolism inhibitors in phylogenetically diverse species of the filamentous fungus Fusarium.</title>
        <authorList>
            <person name="Kim H.-S."/>
            <person name="Busman M."/>
            <person name="Brown D.W."/>
            <person name="Divon H."/>
            <person name="Uhlig S."/>
            <person name="Proctor R.H."/>
        </authorList>
    </citation>
    <scope>NUCLEOTIDE SEQUENCE</scope>
    <source>
        <strain evidence="1">NRRL 53441</strain>
    </source>
</reference>
<dbReference type="Pfam" id="PF20219">
    <property type="entry name" value="DUF6579"/>
    <property type="match status" value="1"/>
</dbReference>
<keyword evidence="2" id="KW-1185">Reference proteome</keyword>
<evidence type="ECO:0000313" key="1">
    <source>
        <dbReference type="EMBL" id="KAF4452450.1"/>
    </source>
</evidence>
<proteinExistence type="predicted"/>
<organism evidence="1 2">
    <name type="scientific">Fusarium austroafricanum</name>
    <dbReference type="NCBI Taxonomy" id="2364996"/>
    <lineage>
        <taxon>Eukaryota</taxon>
        <taxon>Fungi</taxon>
        <taxon>Dikarya</taxon>
        <taxon>Ascomycota</taxon>
        <taxon>Pezizomycotina</taxon>
        <taxon>Sordariomycetes</taxon>
        <taxon>Hypocreomycetidae</taxon>
        <taxon>Hypocreales</taxon>
        <taxon>Nectriaceae</taxon>
        <taxon>Fusarium</taxon>
        <taxon>Fusarium concolor species complex</taxon>
    </lineage>
</organism>
<dbReference type="AlphaFoldDB" id="A0A8H4KLU1"/>
<comment type="caution">
    <text evidence="1">The sequence shown here is derived from an EMBL/GenBank/DDBJ whole genome shotgun (WGS) entry which is preliminary data.</text>
</comment>
<evidence type="ECO:0000313" key="2">
    <source>
        <dbReference type="Proteomes" id="UP000605986"/>
    </source>
</evidence>
<sequence length="361" mass="39886">MNVKPICSLSWEKAMGIALKNGLPALKQLNEMAARYEQGKEWSQQTNTLREMQEDLPEIIKLIEKKEIRVVSNAFNSNPSFITSFEMAAIATISLVLLDTAKSIERIGAGLDGIRSELAIENVSRVRGWSGDGFGGYVHLFVKNEMASVHDTEGDEKHFFYVWNPDSDWYPNFEERQKYDPLGPSFGGYHHDLPTICLRMRADRQALITTTDYGHTAVFHLIIPAYYPLAIDTPISFARELLPLAITGSRHRGTDLVWLTLDEDEDEDVEKPSLNFIGILPEVENLLLRASPVGIIGFWLAGFVSVIAAGAFPPCAPVAGPIASSCVASWVASAGTHIAAGIYEDCTRKKVEVLGDALFLD</sequence>
<name>A0A8H4KLU1_9HYPO</name>